<feature type="region of interest" description="Disordered" evidence="2">
    <location>
        <begin position="758"/>
        <end position="857"/>
    </location>
</feature>
<feature type="compositionally biased region" description="Polar residues" evidence="2">
    <location>
        <begin position="774"/>
        <end position="792"/>
    </location>
</feature>
<dbReference type="GO" id="GO:0032007">
    <property type="term" value="P:negative regulation of TOR signaling"/>
    <property type="evidence" value="ECO:0007669"/>
    <property type="project" value="TreeGrafter"/>
</dbReference>
<evidence type="ECO:0000313" key="4">
    <source>
        <dbReference type="EMBL" id="KAJ7630341.1"/>
    </source>
</evidence>
<dbReference type="GO" id="GO:0051056">
    <property type="term" value="P:regulation of small GTPase mediated signal transduction"/>
    <property type="evidence" value="ECO:0007669"/>
    <property type="project" value="InterPro"/>
</dbReference>
<dbReference type="Pfam" id="PF03542">
    <property type="entry name" value="Tuberin"/>
    <property type="match status" value="1"/>
</dbReference>
<evidence type="ECO:0000313" key="5">
    <source>
        <dbReference type="Proteomes" id="UP001221142"/>
    </source>
</evidence>
<dbReference type="InterPro" id="IPR016024">
    <property type="entry name" value="ARM-type_fold"/>
</dbReference>
<dbReference type="PROSITE" id="PS50085">
    <property type="entry name" value="RAPGAP"/>
    <property type="match status" value="1"/>
</dbReference>
<dbReference type="GO" id="GO:0005634">
    <property type="term" value="C:nucleus"/>
    <property type="evidence" value="ECO:0007669"/>
    <property type="project" value="InterPro"/>
</dbReference>
<proteinExistence type="predicted"/>
<evidence type="ECO:0000256" key="2">
    <source>
        <dbReference type="SAM" id="MobiDB-lite"/>
    </source>
</evidence>
<dbReference type="InterPro" id="IPR018515">
    <property type="entry name" value="Tuberin-type_domain"/>
</dbReference>
<gene>
    <name evidence="4" type="ORF">FB45DRAFT_1058364</name>
</gene>
<feature type="compositionally biased region" description="Polar residues" evidence="2">
    <location>
        <begin position="281"/>
        <end position="292"/>
    </location>
</feature>
<evidence type="ECO:0000256" key="1">
    <source>
        <dbReference type="ARBA" id="ARBA00022468"/>
    </source>
</evidence>
<dbReference type="GO" id="GO:0005096">
    <property type="term" value="F:GTPase activator activity"/>
    <property type="evidence" value="ECO:0007669"/>
    <property type="project" value="UniProtKB-KW"/>
</dbReference>
<dbReference type="EMBL" id="JARKIF010000009">
    <property type="protein sequence ID" value="KAJ7630341.1"/>
    <property type="molecule type" value="Genomic_DNA"/>
</dbReference>
<keyword evidence="5" id="KW-1185">Reference proteome</keyword>
<dbReference type="PANTHER" id="PTHR10063:SF0">
    <property type="entry name" value="TUBERIN"/>
    <property type="match status" value="1"/>
</dbReference>
<feature type="region of interest" description="Disordered" evidence="2">
    <location>
        <begin position="258"/>
        <end position="298"/>
    </location>
</feature>
<name>A0AAD7FL16_9AGAR</name>
<dbReference type="PANTHER" id="PTHR10063">
    <property type="entry name" value="TUBERIN"/>
    <property type="match status" value="1"/>
</dbReference>
<evidence type="ECO:0000259" key="3">
    <source>
        <dbReference type="PROSITE" id="PS50085"/>
    </source>
</evidence>
<dbReference type="Proteomes" id="UP001221142">
    <property type="component" value="Unassembled WGS sequence"/>
</dbReference>
<feature type="compositionally biased region" description="Basic and acidic residues" evidence="2">
    <location>
        <begin position="797"/>
        <end position="806"/>
    </location>
</feature>
<protein>
    <recommendedName>
        <fullName evidence="3">Rap-GAP domain-containing protein</fullName>
    </recommendedName>
</protein>
<dbReference type="SUPFAM" id="SSF48371">
    <property type="entry name" value="ARM repeat"/>
    <property type="match status" value="1"/>
</dbReference>
<dbReference type="InterPro" id="IPR000331">
    <property type="entry name" value="Rap/Ran_GAP_dom"/>
</dbReference>
<dbReference type="FunFam" id="3.40.50.11210:FF:000007">
    <property type="entry name" value="Tuberous sclerosis 2"/>
    <property type="match status" value="1"/>
</dbReference>
<dbReference type="Gene3D" id="3.40.50.11210">
    <property type="entry name" value="Rap/Ran-GAP"/>
    <property type="match status" value="1"/>
</dbReference>
<feature type="domain" description="Rap-GAP" evidence="3">
    <location>
        <begin position="1507"/>
        <end position="1743"/>
    </location>
</feature>
<dbReference type="InterPro" id="IPR035974">
    <property type="entry name" value="Rap/Ran-GAP_sf"/>
</dbReference>
<feature type="region of interest" description="Disordered" evidence="2">
    <location>
        <begin position="971"/>
        <end position="1010"/>
    </location>
</feature>
<keyword evidence="1" id="KW-0343">GTPase activation</keyword>
<feature type="compositionally biased region" description="Low complexity" evidence="2">
    <location>
        <begin position="258"/>
        <end position="267"/>
    </location>
</feature>
<feature type="region of interest" description="Disordered" evidence="2">
    <location>
        <begin position="1"/>
        <end position="46"/>
    </location>
</feature>
<organism evidence="4 5">
    <name type="scientific">Roridomyces roridus</name>
    <dbReference type="NCBI Taxonomy" id="1738132"/>
    <lineage>
        <taxon>Eukaryota</taxon>
        <taxon>Fungi</taxon>
        <taxon>Dikarya</taxon>
        <taxon>Basidiomycota</taxon>
        <taxon>Agaricomycotina</taxon>
        <taxon>Agaricomycetes</taxon>
        <taxon>Agaricomycetidae</taxon>
        <taxon>Agaricales</taxon>
        <taxon>Marasmiineae</taxon>
        <taxon>Mycenaceae</taxon>
        <taxon>Roridomyces</taxon>
    </lineage>
</organism>
<reference evidence="4" key="1">
    <citation type="submission" date="2023-03" db="EMBL/GenBank/DDBJ databases">
        <title>Massive genome expansion in bonnet fungi (Mycena s.s.) driven by repeated elements and novel gene families across ecological guilds.</title>
        <authorList>
            <consortium name="Lawrence Berkeley National Laboratory"/>
            <person name="Harder C.B."/>
            <person name="Miyauchi S."/>
            <person name="Viragh M."/>
            <person name="Kuo A."/>
            <person name="Thoen E."/>
            <person name="Andreopoulos B."/>
            <person name="Lu D."/>
            <person name="Skrede I."/>
            <person name="Drula E."/>
            <person name="Henrissat B."/>
            <person name="Morin E."/>
            <person name="Kohler A."/>
            <person name="Barry K."/>
            <person name="LaButti K."/>
            <person name="Morin E."/>
            <person name="Salamov A."/>
            <person name="Lipzen A."/>
            <person name="Mereny Z."/>
            <person name="Hegedus B."/>
            <person name="Baldrian P."/>
            <person name="Stursova M."/>
            <person name="Weitz H."/>
            <person name="Taylor A."/>
            <person name="Grigoriev I.V."/>
            <person name="Nagy L.G."/>
            <person name="Martin F."/>
            <person name="Kauserud H."/>
        </authorList>
    </citation>
    <scope>NUCLEOTIDE SEQUENCE</scope>
    <source>
        <strain evidence="4">9284</strain>
    </source>
</reference>
<feature type="compositionally biased region" description="Low complexity" evidence="2">
    <location>
        <begin position="982"/>
        <end position="991"/>
    </location>
</feature>
<dbReference type="Pfam" id="PF02145">
    <property type="entry name" value="Rap_GAP"/>
    <property type="match status" value="1"/>
</dbReference>
<feature type="compositionally biased region" description="Polar residues" evidence="2">
    <location>
        <begin position="813"/>
        <end position="834"/>
    </location>
</feature>
<sequence length="1768" mass="196378">MFPNDVDSPRSRPRANTTSFHSFVNWPGRKAKQEQSATPPLPNANPAPLQLEQLIEALTPPAVPSLVYARSLATGLSTHSPIPAHTLLNPILATLCAPDKPVALQCAGYDILSAYCENPDAVALGTTDRVSYFSLFLGNSVSWGTEIWEPRFKALRALTKSGSDCLGIELPVLSVLKAWISSAFDSIVADLALDRSERAERERSVNILAEYLTALVGRVELIARIPETEVLGVLHFYAAQMERAMDLSSLRRPSISSPPFEFVSSPSPSRPPYGQNHRRNPSSVSIASVTSPPVTPGLGTRQPTDIAIAIYINHLKTQLNTLTSMYLDIIIPFLFRALSHCASTLPRLAVTTQSSRQSTSEDKINDTLYSLLAGPYTNSSMMILRKNLYPPPNPETLEPKLLEAAIQTAFGAQRTFRTYVRKALSSRLARAYILSESSNGSYAGVPAHMDLAQEVMERAWPSDAGLGQSGWEAGKLGRPLSRSARDWVAFCLAYSDEGDWHMRESVERILDETAGTLKDVLQELDAREEEDIALTKEEAAAVGETLFNLAEYLLPLKNHDGTPFILPLDRPADAPSTFLRTLTFILSRDHSVELKPLLSTTLLHVADHLADADTAKLPMIMADQSELTPNFPEWLEHWEHIFKNPSLLGAQRPLTRKAVMVALESVHDNIRDMPSYRKPLAKLVMDSCERSTLDPATNHDDGDDCEVMWRVLGEEVVFMTVDNENESSPDLVTKYLELLVTAASKNDDFDDEDFDTASVTTAGTHSPAPYTGLITPSTTASPILSRMQSEFHSSSAGKDKDKDGKDSSGLPSVMSSIISTFTSGNSSRSQSIQPMTLEPRPEDSRTSSPSGPPPMPSDVAATSALILAFSQLVFTPHALVPRTLVLAIRIYEILIKLLGTAKASRIRLTVLQFMVRLRADRDHRVYFVGTEYDYHGLAAMLGSLIQRVASPPEAQSPQQDLDMAAELRLPRARVPHERQPRGRTVASGSSRSRSRFDSTQPPTPTTKVREPLWKIPETLPFTVSDPDSPSERFASYDEGSDSGLSVLPISLYLGAIHDILDKEHNWDVLSYVLCHLPNQLANKHLFCGPKSREACRKILMVLCAGILDGGLGAHVDRWPAGLKARDAHGLAYHTLSVLVSYQQCFDMAQQHLLVEAFQLGLDGQPATIKCCLNALSLAAFELPSSMTKFVSRILEKLSRIMSNADVAVHILGLLSIIGSSRPLYANFTEGDYKMVFGVALQYLQHQNRNREDAQSTSWALSEHVRVLSYYVVYVWFLALKLPDRRKHVRYITRQLLIANEGRTELDGPTEVCFDWLERYTYASADPRPATSFLNEIVMNSPSDEVEEKTWCLGNSFVTVRTLKKQGWFEVLSRRPSGYTKILCRLENIPMVGAGDVDPDILSVPAALMMDRTPARVNLPDDGEDDATAAPPSAENIREVLGSPNGSTSDVPAPDPITGYVWSGTAPSQRRKQVEMDPAFIALQLSERQSPGKHPLCRVQSPNLAKFFTTLDRMPVIDTHKVGIMYVAPGQTTEQEILGNTHGSPAYTRFLKGIGRLINLRGQVDVYAGGLDPDEDGEYAYAWWDDIGQILYHTATMMPNNPDDPQFTNKKRHIGNDLVRIVWNDSGRPYRFDTLNTQFQFINIVIEPHSIGPMAAFSNNHHENEYFKITVQRAPNMPEFSNVRHYELMSTKNLPLSVRQLSLEADWFAHVFKDTAQDTQRVEVSTNWLTRLEAIRRFQKQHMGLSPEVPEPNADIMDQEVYRDFTTSF</sequence>
<dbReference type="InterPro" id="IPR027107">
    <property type="entry name" value="Tuberin/Ral-act_asu"/>
</dbReference>
<accession>A0AAD7FL16</accession>
<comment type="caution">
    <text evidence="4">The sequence shown here is derived from an EMBL/GenBank/DDBJ whole genome shotgun (WGS) entry which is preliminary data.</text>
</comment>
<dbReference type="SUPFAM" id="SSF111347">
    <property type="entry name" value="Rap/Ran-GAP"/>
    <property type="match status" value="1"/>
</dbReference>
<dbReference type="GO" id="GO:0033596">
    <property type="term" value="C:TSC1-TSC2 complex"/>
    <property type="evidence" value="ECO:0007669"/>
    <property type="project" value="TreeGrafter"/>
</dbReference>